<accession>A0A538TLH5</accession>
<dbReference type="SUPFAM" id="SSF111283">
    <property type="entry name" value="Putative modulator of DNA gyrase, PmbA/TldD"/>
    <property type="match status" value="1"/>
</dbReference>
<dbReference type="GO" id="GO:0006508">
    <property type="term" value="P:proteolysis"/>
    <property type="evidence" value="ECO:0007669"/>
    <property type="project" value="InterPro"/>
</dbReference>
<dbReference type="InterPro" id="IPR002510">
    <property type="entry name" value="Metalloprtase-TldD/E_N"/>
</dbReference>
<dbReference type="InterPro" id="IPR035068">
    <property type="entry name" value="TldD/PmbA_N"/>
</dbReference>
<reference evidence="5 6" key="1">
    <citation type="journal article" date="2019" name="Nat. Microbiol.">
        <title>Mediterranean grassland soil C-N compound turnover is dependent on rainfall and depth, and is mediated by genomically divergent microorganisms.</title>
        <authorList>
            <person name="Diamond S."/>
            <person name="Andeer P.F."/>
            <person name="Li Z."/>
            <person name="Crits-Christoph A."/>
            <person name="Burstein D."/>
            <person name="Anantharaman K."/>
            <person name="Lane K.R."/>
            <person name="Thomas B.C."/>
            <person name="Pan C."/>
            <person name="Northen T.R."/>
            <person name="Banfield J.F."/>
        </authorList>
    </citation>
    <scope>NUCLEOTIDE SEQUENCE [LARGE SCALE GENOMIC DNA]</scope>
    <source>
        <strain evidence="5">WS_8</strain>
    </source>
</reference>
<sequence>MGDLGNPDVRQGAAGADDAHRTRGGAGAFPRRPGGRRVRLLKAPMTTRAPDALAPLTGDEAQHVLSEALAMSSAAEDATAILESRVQALTRFANNEIHQNVASRQQALTVRVVIGRRCGVASTSRLDSSALRQVADRALALARLTPEDDELPPPAPAAMVAPLERFAAATAACTPEERAQAVGPVMQAAAAAGLNAAGALSTESICLALATRGGRFAYHPETYAHFTCTVRSDDSSGWGDRHRRDWRELEAAPLGATAIRKAEQSRVPVAIEPGAYTVVLEPSAVAELVAFLAWLGLGAQSEQEGRSFLSGRMGQRITGESITLVDDATDPRGFGRPFDYEGTPRRRVTLIERGVARGVVHDRRTAARAGVESTGHACAPPAVEGPLPYDLVLGTGDATIEEMIGSTERGILVTRFWYNRVVDARRTIVTGMTRDGTFLIEGGRITRGLRNLRFNENVLDVLARADAIGRHAEPTVFDYAGNCVIVPALRTRDFRFTGVAPF</sequence>
<protein>
    <submittedName>
        <fullName evidence="5">TldD/PmbA family protein</fullName>
    </submittedName>
</protein>
<evidence type="ECO:0000313" key="6">
    <source>
        <dbReference type="Proteomes" id="UP000316609"/>
    </source>
</evidence>
<proteinExistence type="inferred from homology"/>
<comment type="caution">
    <text evidence="5">The sequence shown here is derived from an EMBL/GenBank/DDBJ whole genome shotgun (WGS) entry which is preliminary data.</text>
</comment>
<feature type="domain" description="Metalloprotease TldD/E C-terminal" evidence="4">
    <location>
        <begin position="273"/>
        <end position="498"/>
    </location>
</feature>
<feature type="region of interest" description="Disordered" evidence="2">
    <location>
        <begin position="1"/>
        <end position="37"/>
    </location>
</feature>
<dbReference type="Pfam" id="PF19289">
    <property type="entry name" value="PmbA_TldD_3rd"/>
    <property type="match status" value="1"/>
</dbReference>
<evidence type="ECO:0000259" key="3">
    <source>
        <dbReference type="Pfam" id="PF01523"/>
    </source>
</evidence>
<dbReference type="InterPro" id="IPR036059">
    <property type="entry name" value="TldD/PmbA_sf"/>
</dbReference>
<dbReference type="GO" id="GO:0008237">
    <property type="term" value="F:metallopeptidase activity"/>
    <property type="evidence" value="ECO:0007669"/>
    <property type="project" value="InterPro"/>
</dbReference>
<feature type="domain" description="Metalloprotease TldD/E N-terminal" evidence="3">
    <location>
        <begin position="81"/>
        <end position="142"/>
    </location>
</feature>
<evidence type="ECO:0000259" key="4">
    <source>
        <dbReference type="Pfam" id="PF19289"/>
    </source>
</evidence>
<comment type="similarity">
    <text evidence="1">Belongs to the peptidase U62 family.</text>
</comment>
<name>A0A538TLH5_UNCEI</name>
<dbReference type="InterPro" id="IPR045569">
    <property type="entry name" value="Metalloprtase-TldD/E_C"/>
</dbReference>
<dbReference type="Proteomes" id="UP000316609">
    <property type="component" value="Unassembled WGS sequence"/>
</dbReference>
<dbReference type="EMBL" id="VBOY01000085">
    <property type="protein sequence ID" value="TMQ64489.1"/>
    <property type="molecule type" value="Genomic_DNA"/>
</dbReference>
<evidence type="ECO:0000256" key="2">
    <source>
        <dbReference type="SAM" id="MobiDB-lite"/>
    </source>
</evidence>
<organism evidence="5 6">
    <name type="scientific">Eiseniibacteriota bacterium</name>
    <dbReference type="NCBI Taxonomy" id="2212470"/>
    <lineage>
        <taxon>Bacteria</taxon>
        <taxon>Candidatus Eiseniibacteriota</taxon>
    </lineage>
</organism>
<dbReference type="PANTHER" id="PTHR43666:SF1">
    <property type="entry name" value="CONSERVED PROTEIN"/>
    <property type="match status" value="1"/>
</dbReference>
<evidence type="ECO:0000313" key="5">
    <source>
        <dbReference type="EMBL" id="TMQ64489.1"/>
    </source>
</evidence>
<evidence type="ECO:0000256" key="1">
    <source>
        <dbReference type="ARBA" id="ARBA00005836"/>
    </source>
</evidence>
<dbReference type="AlphaFoldDB" id="A0A538TLH5"/>
<gene>
    <name evidence="5" type="ORF">E6K78_09050</name>
</gene>
<dbReference type="Pfam" id="PF01523">
    <property type="entry name" value="PmbA_TldD_1st"/>
    <property type="match status" value="1"/>
</dbReference>
<dbReference type="Gene3D" id="3.30.2290.10">
    <property type="entry name" value="PmbA/TldD superfamily"/>
    <property type="match status" value="1"/>
</dbReference>
<dbReference type="PANTHER" id="PTHR43666">
    <property type="entry name" value="TLDD PROTEIN"/>
    <property type="match status" value="1"/>
</dbReference>